<accession>A0A5C6UBI8</accession>
<evidence type="ECO:0000256" key="1">
    <source>
        <dbReference type="SAM" id="MobiDB-lite"/>
    </source>
</evidence>
<dbReference type="Proteomes" id="UP000321250">
    <property type="component" value="Unassembled WGS sequence"/>
</dbReference>
<evidence type="ECO:0000256" key="2">
    <source>
        <dbReference type="SAM" id="SignalP"/>
    </source>
</evidence>
<proteinExistence type="predicted"/>
<feature type="chain" id="PRO_5022853251" evidence="2">
    <location>
        <begin position="20"/>
        <end position="147"/>
    </location>
</feature>
<evidence type="ECO:0000313" key="4">
    <source>
        <dbReference type="Proteomes" id="UP000321250"/>
    </source>
</evidence>
<name>A0A5C6UBI8_9SPHN</name>
<organism evidence="3 4">
    <name type="scientific">Sphingomonas ginsenosidivorax</name>
    <dbReference type="NCBI Taxonomy" id="862135"/>
    <lineage>
        <taxon>Bacteria</taxon>
        <taxon>Pseudomonadati</taxon>
        <taxon>Pseudomonadota</taxon>
        <taxon>Alphaproteobacteria</taxon>
        <taxon>Sphingomonadales</taxon>
        <taxon>Sphingomonadaceae</taxon>
        <taxon>Sphingomonas</taxon>
    </lineage>
</organism>
<keyword evidence="4" id="KW-1185">Reference proteome</keyword>
<dbReference type="AlphaFoldDB" id="A0A5C6UBI8"/>
<evidence type="ECO:0000313" key="3">
    <source>
        <dbReference type="EMBL" id="TXC70089.1"/>
    </source>
</evidence>
<comment type="caution">
    <text evidence="3">The sequence shown here is derived from an EMBL/GenBank/DDBJ whole genome shotgun (WGS) entry which is preliminary data.</text>
</comment>
<feature type="region of interest" description="Disordered" evidence="1">
    <location>
        <begin position="22"/>
        <end position="45"/>
    </location>
</feature>
<feature type="compositionally biased region" description="Polar residues" evidence="1">
    <location>
        <begin position="34"/>
        <end position="45"/>
    </location>
</feature>
<sequence length="147" mass="15480">MFRTALFATLVVLPGLASAQTQTQSRASQPTQAETAQAGQPPQRVRSVTLNAGQECPKGSGDEIVVCQTLEQPYRIPKSLRDDKPIPAQNQSWVNRAAALDEQGRIAGGLPDTCSAVGTGGQSGCALQRAKAYSAERRANASETTTP</sequence>
<feature type="signal peptide" evidence="2">
    <location>
        <begin position="1"/>
        <end position="19"/>
    </location>
</feature>
<protein>
    <submittedName>
        <fullName evidence="3">Uncharacterized protein</fullName>
    </submittedName>
</protein>
<gene>
    <name evidence="3" type="ORF">FSB78_03340</name>
</gene>
<keyword evidence="2" id="KW-0732">Signal</keyword>
<feature type="compositionally biased region" description="Low complexity" evidence="1">
    <location>
        <begin position="22"/>
        <end position="33"/>
    </location>
</feature>
<dbReference type="OrthoDB" id="7570448at2"/>
<reference evidence="3 4" key="1">
    <citation type="journal article" date="2013" name="Antonie Van Leeuwenhoek">
        <title>Sphingomonas ginsenosidivorax sp. nov., with the ability to transform ginsenosides.</title>
        <authorList>
            <person name="Jin X.F."/>
            <person name="Kim J.K."/>
            <person name="Liu Q.M."/>
            <person name="Kang M.S."/>
            <person name="He D."/>
            <person name="Jin F.X."/>
            <person name="Kim S.C."/>
            <person name="Im W.T."/>
        </authorList>
    </citation>
    <scope>NUCLEOTIDE SEQUENCE [LARGE SCALE GENOMIC DNA]</scope>
    <source>
        <strain evidence="3 4">KHI67</strain>
    </source>
</reference>
<dbReference type="RefSeq" id="WP_147079947.1">
    <property type="nucleotide sequence ID" value="NZ_VOQR01000001.1"/>
</dbReference>
<dbReference type="EMBL" id="VOQR01000001">
    <property type="protein sequence ID" value="TXC70089.1"/>
    <property type="molecule type" value="Genomic_DNA"/>
</dbReference>